<evidence type="ECO:0000313" key="1">
    <source>
        <dbReference type="EMBL" id="RMB02870.1"/>
    </source>
</evidence>
<reference evidence="1 2" key="1">
    <citation type="submission" date="2018-10" db="EMBL/GenBank/DDBJ databases">
        <title>Genomic Encyclopedia of Archaeal and Bacterial Type Strains, Phase II (KMG-II): from individual species to whole genera.</title>
        <authorList>
            <person name="Goeker M."/>
        </authorList>
    </citation>
    <scope>NUCLEOTIDE SEQUENCE [LARGE SCALE GENOMIC DNA]</scope>
    <source>
        <strain evidence="1 2">DSM 25217</strain>
    </source>
</reference>
<dbReference type="InParanoid" id="A0A3M0C398"/>
<evidence type="ECO:0000313" key="2">
    <source>
        <dbReference type="Proteomes" id="UP000271227"/>
    </source>
</evidence>
<sequence>MRDIEIARLQKYLRAKFDNNRIKLAKRPKTDDSVEVLLDDEFLAVVYRDDDEGEISYQIHMCVIEEDLPEI</sequence>
<dbReference type="Pfam" id="PF11324">
    <property type="entry name" value="DUF3126"/>
    <property type="match status" value="1"/>
</dbReference>
<dbReference type="RefSeq" id="WP_121939862.1">
    <property type="nucleotide sequence ID" value="NZ_REFR01000014.1"/>
</dbReference>
<dbReference type="InterPro" id="IPR021473">
    <property type="entry name" value="DUF3126"/>
</dbReference>
<gene>
    <name evidence="1" type="ORF">BXY39_3222</name>
</gene>
<dbReference type="Proteomes" id="UP000271227">
    <property type="component" value="Unassembled WGS sequence"/>
</dbReference>
<dbReference type="AlphaFoldDB" id="A0A3M0C398"/>
<organism evidence="1 2">
    <name type="scientific">Eilatimonas milleporae</name>
    <dbReference type="NCBI Taxonomy" id="911205"/>
    <lineage>
        <taxon>Bacteria</taxon>
        <taxon>Pseudomonadati</taxon>
        <taxon>Pseudomonadota</taxon>
        <taxon>Alphaproteobacteria</taxon>
        <taxon>Kordiimonadales</taxon>
        <taxon>Kordiimonadaceae</taxon>
        <taxon>Eilatimonas</taxon>
    </lineage>
</organism>
<protein>
    <submittedName>
        <fullName evidence="1">Uncharacterized protein DUF3126</fullName>
    </submittedName>
</protein>
<comment type="caution">
    <text evidence="1">The sequence shown here is derived from an EMBL/GenBank/DDBJ whole genome shotgun (WGS) entry which is preliminary data.</text>
</comment>
<dbReference type="OrthoDB" id="7632283at2"/>
<name>A0A3M0C398_9PROT</name>
<keyword evidence="2" id="KW-1185">Reference proteome</keyword>
<proteinExistence type="predicted"/>
<accession>A0A3M0C398</accession>
<dbReference type="EMBL" id="REFR01000014">
    <property type="protein sequence ID" value="RMB02870.1"/>
    <property type="molecule type" value="Genomic_DNA"/>
</dbReference>